<dbReference type="CDD" id="cd00143">
    <property type="entry name" value="PP2Cc"/>
    <property type="match status" value="1"/>
</dbReference>
<dbReference type="Pfam" id="PF00481">
    <property type="entry name" value="PP2C"/>
    <property type="match status" value="2"/>
</dbReference>
<dbReference type="AlphaFoldDB" id="A0AAD3TFZ3"/>
<dbReference type="EMBL" id="BSYO01000034">
    <property type="protein sequence ID" value="GMH28509.1"/>
    <property type="molecule type" value="Genomic_DNA"/>
</dbReference>
<organism evidence="2 3">
    <name type="scientific">Nepenthes gracilis</name>
    <name type="common">Slender pitcher plant</name>
    <dbReference type="NCBI Taxonomy" id="150966"/>
    <lineage>
        <taxon>Eukaryota</taxon>
        <taxon>Viridiplantae</taxon>
        <taxon>Streptophyta</taxon>
        <taxon>Embryophyta</taxon>
        <taxon>Tracheophyta</taxon>
        <taxon>Spermatophyta</taxon>
        <taxon>Magnoliopsida</taxon>
        <taxon>eudicotyledons</taxon>
        <taxon>Gunneridae</taxon>
        <taxon>Pentapetalae</taxon>
        <taxon>Caryophyllales</taxon>
        <taxon>Nepenthaceae</taxon>
        <taxon>Nepenthes</taxon>
    </lineage>
</organism>
<proteinExistence type="predicted"/>
<dbReference type="PROSITE" id="PS51746">
    <property type="entry name" value="PPM_2"/>
    <property type="match status" value="1"/>
</dbReference>
<feature type="domain" description="PPM-type phosphatase" evidence="1">
    <location>
        <begin position="58"/>
        <end position="305"/>
    </location>
</feature>
<dbReference type="InterPro" id="IPR015655">
    <property type="entry name" value="PP2C"/>
</dbReference>
<reference evidence="2" key="1">
    <citation type="submission" date="2023-05" db="EMBL/GenBank/DDBJ databases">
        <title>Nepenthes gracilis genome sequencing.</title>
        <authorList>
            <person name="Fukushima K."/>
        </authorList>
    </citation>
    <scope>NUCLEOTIDE SEQUENCE</scope>
    <source>
        <strain evidence="2">SING2019-196</strain>
    </source>
</reference>
<dbReference type="InterPro" id="IPR001932">
    <property type="entry name" value="PPM-type_phosphatase-like_dom"/>
</dbReference>
<accession>A0AAD3TFZ3</accession>
<evidence type="ECO:0000313" key="2">
    <source>
        <dbReference type="EMBL" id="GMH28509.1"/>
    </source>
</evidence>
<comment type="caution">
    <text evidence="2">The sequence shown here is derived from an EMBL/GenBank/DDBJ whole genome shotgun (WGS) entry which is preliminary data.</text>
</comment>
<sequence length="306" mass="35015">MRFSESKKSFKPFMMMGLKDIHLKLKVLRLRRFLLGDARTSGEVSEAAKKPLWPTQISHGYHVVEGRTFKIDQSSGLRSDTVVVQRELIGHVELWFYGLSDTKISNTINRYMQSNLFDREPQESQIRRKSKETMRKAYLNAKAEFGETVDAEEKLTVGSASLMVINGQKLVVANIGDYRAVMCRDGMAHQLGTRHRYTRRKHWPRRFLSGAIHMPKVWIRAYNSSKEASTKSCKSSGLTVADERVDAETQFIILSSNGVWEVMKNQEAVNLIRHIDDPQEAAECLAREALTRMSKSNISCLVIRFD</sequence>
<dbReference type="Proteomes" id="UP001279734">
    <property type="component" value="Unassembled WGS sequence"/>
</dbReference>
<protein>
    <recommendedName>
        <fullName evidence="1">PPM-type phosphatase domain-containing protein</fullName>
    </recommendedName>
</protein>
<name>A0AAD3TFZ3_NEPGR</name>
<keyword evidence="3" id="KW-1185">Reference proteome</keyword>
<dbReference type="PANTHER" id="PTHR47992">
    <property type="entry name" value="PROTEIN PHOSPHATASE"/>
    <property type="match status" value="1"/>
</dbReference>
<evidence type="ECO:0000259" key="1">
    <source>
        <dbReference type="PROSITE" id="PS51746"/>
    </source>
</evidence>
<gene>
    <name evidence="2" type="ORF">Nepgr_030352</name>
</gene>
<evidence type="ECO:0000313" key="3">
    <source>
        <dbReference type="Proteomes" id="UP001279734"/>
    </source>
</evidence>
<dbReference type="SUPFAM" id="SSF81606">
    <property type="entry name" value="PP2C-like"/>
    <property type="match status" value="1"/>
</dbReference>
<dbReference type="Gene3D" id="3.60.40.10">
    <property type="entry name" value="PPM-type phosphatase domain"/>
    <property type="match status" value="1"/>
</dbReference>
<dbReference type="SMART" id="SM00332">
    <property type="entry name" value="PP2Cc"/>
    <property type="match status" value="1"/>
</dbReference>
<dbReference type="InterPro" id="IPR036457">
    <property type="entry name" value="PPM-type-like_dom_sf"/>
</dbReference>
<dbReference type="GO" id="GO:0004722">
    <property type="term" value="F:protein serine/threonine phosphatase activity"/>
    <property type="evidence" value="ECO:0007669"/>
    <property type="project" value="InterPro"/>
</dbReference>